<name>A0ABX8JH49_9BACT</name>
<keyword evidence="1" id="KW-0732">Signal</keyword>
<reference evidence="2 3" key="1">
    <citation type="submission" date="2021-06" db="EMBL/GenBank/DDBJ databases">
        <title>Gemonas diversity in paddy soil.</title>
        <authorList>
            <person name="Liu G."/>
        </authorList>
    </citation>
    <scope>NUCLEOTIDE SEQUENCE [LARGE SCALE GENOMIC DNA]</scope>
    <source>
        <strain evidence="2 3">RG29</strain>
    </source>
</reference>
<dbReference type="EMBL" id="CP076724">
    <property type="protein sequence ID" value="QWV96929.1"/>
    <property type="molecule type" value="Genomic_DNA"/>
</dbReference>
<evidence type="ECO:0000313" key="3">
    <source>
        <dbReference type="Proteomes" id="UP000683493"/>
    </source>
</evidence>
<proteinExistence type="predicted"/>
<gene>
    <name evidence="2" type="ORF">KP005_16485</name>
</gene>
<protein>
    <submittedName>
        <fullName evidence="2">Uncharacterized protein</fullName>
    </submittedName>
</protein>
<evidence type="ECO:0000313" key="2">
    <source>
        <dbReference type="EMBL" id="QWV96929.1"/>
    </source>
</evidence>
<accession>A0ABX8JH49</accession>
<organism evidence="2 3">
    <name type="scientific">Geomonas diazotrophica</name>
    <dbReference type="NCBI Taxonomy" id="2843197"/>
    <lineage>
        <taxon>Bacteria</taxon>
        <taxon>Pseudomonadati</taxon>
        <taxon>Thermodesulfobacteriota</taxon>
        <taxon>Desulfuromonadia</taxon>
        <taxon>Geobacterales</taxon>
        <taxon>Geobacteraceae</taxon>
        <taxon>Geomonas</taxon>
    </lineage>
</organism>
<evidence type="ECO:0000256" key="1">
    <source>
        <dbReference type="SAM" id="SignalP"/>
    </source>
</evidence>
<dbReference type="Proteomes" id="UP000683493">
    <property type="component" value="Chromosome"/>
</dbReference>
<keyword evidence="3" id="KW-1185">Reference proteome</keyword>
<sequence length="124" mass="13289">MWLKLFFCFFLVVFPVAMVVAQDDKPAGPVTVDPNVDVAAAAPAGAADPEAKMVGGMSILGNKEAPMSLFIVPWKTSELGAETSLARTLTERQVPVDRDVFLREVAFYEVSTGNKVQAAGSRTN</sequence>
<feature type="chain" id="PRO_5046012941" evidence="1">
    <location>
        <begin position="22"/>
        <end position="124"/>
    </location>
</feature>
<feature type="signal peptide" evidence="1">
    <location>
        <begin position="1"/>
        <end position="21"/>
    </location>
</feature>